<evidence type="ECO:0000313" key="3">
    <source>
        <dbReference type="Proteomes" id="UP001169063"/>
    </source>
</evidence>
<dbReference type="RefSeq" id="WP_302110008.1">
    <property type="nucleotide sequence ID" value="NZ_JAUKTR010000003.1"/>
</dbReference>
<reference evidence="2" key="1">
    <citation type="submission" date="2023-07" db="EMBL/GenBank/DDBJ databases">
        <title>Brevundimonas soil sp. nov., isolated from the soil of chemical plant.</title>
        <authorList>
            <person name="Wu N."/>
        </authorList>
    </citation>
    <scope>NUCLEOTIDE SEQUENCE</scope>
    <source>
        <strain evidence="2">XZ-24</strain>
    </source>
</reference>
<keyword evidence="3" id="KW-1185">Reference proteome</keyword>
<comment type="caution">
    <text evidence="2">The sequence shown here is derived from an EMBL/GenBank/DDBJ whole genome shotgun (WGS) entry which is preliminary data.</text>
</comment>
<proteinExistence type="predicted"/>
<dbReference type="EMBL" id="JAUKTR010000003">
    <property type="protein sequence ID" value="MDO1559579.1"/>
    <property type="molecule type" value="Genomic_DNA"/>
</dbReference>
<dbReference type="Gene3D" id="1.25.40.10">
    <property type="entry name" value="Tetratricopeptide repeat domain"/>
    <property type="match status" value="1"/>
</dbReference>
<dbReference type="SUPFAM" id="SSF48452">
    <property type="entry name" value="TPR-like"/>
    <property type="match status" value="1"/>
</dbReference>
<dbReference type="Gene3D" id="1.20.5.340">
    <property type="match status" value="1"/>
</dbReference>
<dbReference type="Proteomes" id="UP001169063">
    <property type="component" value="Unassembled WGS sequence"/>
</dbReference>
<dbReference type="Pfam" id="PF13174">
    <property type="entry name" value="TPR_6"/>
    <property type="match status" value="1"/>
</dbReference>
<organism evidence="2 3">
    <name type="scientific">Peiella sedimenti</name>
    <dbReference type="NCBI Taxonomy" id="3061083"/>
    <lineage>
        <taxon>Bacteria</taxon>
        <taxon>Pseudomonadati</taxon>
        <taxon>Pseudomonadota</taxon>
        <taxon>Alphaproteobacteria</taxon>
        <taxon>Caulobacterales</taxon>
        <taxon>Caulobacteraceae</taxon>
        <taxon>Peiella</taxon>
    </lineage>
</organism>
<name>A0ABT8SNP7_9CAUL</name>
<dbReference type="InterPro" id="IPR011990">
    <property type="entry name" value="TPR-like_helical_dom_sf"/>
</dbReference>
<protein>
    <submittedName>
        <fullName evidence="2">Tetratricopeptide repeat protein</fullName>
    </submittedName>
</protein>
<evidence type="ECO:0000313" key="2">
    <source>
        <dbReference type="EMBL" id="MDO1559579.1"/>
    </source>
</evidence>
<gene>
    <name evidence="2" type="ORF">Q0812_09085</name>
</gene>
<evidence type="ECO:0000256" key="1">
    <source>
        <dbReference type="SAM" id="MobiDB-lite"/>
    </source>
</evidence>
<sequence>MLNRLSKLKSVQWGTLAATVTGVLFIGATVVAQTEQLQPIEWDKRRLDRLDRNVRRLERALFQRNAAGEPLILEPDPEVIALQGRVELMDRRIGDLEGALRRVNGSVDDLTTELVQTRRQSVERQRDIDALRTRTAELESELTALKEANAEPPAPTSPTGEPGADFTAAMQALRAQDWATAVAAFDTFIAVWPDADQIPEAHFRLGQARAGQGDQAGAAQAYAAALRGWPRTSWAPEATVNLATALHAGGRTQQACAAIGEFERRYAQAPQALRQRVAALKTRAACAA</sequence>
<accession>A0ABT8SNP7</accession>
<feature type="region of interest" description="Disordered" evidence="1">
    <location>
        <begin position="144"/>
        <end position="164"/>
    </location>
</feature>
<dbReference type="InterPro" id="IPR019734">
    <property type="entry name" value="TPR_rpt"/>
</dbReference>